<sequence length="615" mass="67423">MMDLKTGDLKDGIGEMDQELGSAEVRKTKKYVDNLPVVLPEDDTLVSAADVATLLNRQAKSCNTKLNVSIHPESTAASVRSRKNNGDEVHIQFAVLADYQEAFTRLKGHLSTFSESIYSIFGPPQGASTEPGKILLKSRGTMLWVCYNVFLCVLVHPTDKILSGMGDKSSEESDQESSDKAGGKNYKASASIGEQLRRCIEEGIKKKTNVVVPVLALGEAPSEVLLHQNFRVEVSGDVDHYYQVRSDGGRVFEFVAYKTGKTDITFCFAQRDTLYPFSIRHTVEVSPNPMLDSDEESTEMNDRSELLATSDPSTFSSIKDKVEEERTLARQSPSKQPSSSEDETETRFRLSPQFSSAITANRKSAFILLPTYLPAKLVRVGDLITSLSEPGNTIEEGSLFDSIVIMKSDESLTLKLDRTLRPISETLRAELGFGKLDESGGTRFISELEERMNADRIQEYQSTGTTIYMITGLMILRGYTAATSLPGSEEASKSDPLHDISGREEFPASELKSGLVSQEASSRQDNIFRSGAKNPVRIGDYLLAFQAIKVNLETSAHAGSRSAGKKSLSSEGKVNLVATTVAGQDKQEDQDCVNAELVAEDSSIVFAMPKNAFWS</sequence>
<dbReference type="Proteomes" id="UP001221413">
    <property type="component" value="Unassembled WGS sequence"/>
</dbReference>
<dbReference type="EMBL" id="JAQGDS010000004">
    <property type="protein sequence ID" value="KAJ6261219.1"/>
    <property type="molecule type" value="Genomic_DNA"/>
</dbReference>
<feature type="compositionally biased region" description="Basic and acidic residues" evidence="1">
    <location>
        <begin position="318"/>
        <end position="328"/>
    </location>
</feature>
<feature type="region of interest" description="Disordered" evidence="1">
    <location>
        <begin position="286"/>
        <end position="348"/>
    </location>
</feature>
<evidence type="ECO:0000313" key="3">
    <source>
        <dbReference type="Proteomes" id="UP001221413"/>
    </source>
</evidence>
<evidence type="ECO:0000256" key="1">
    <source>
        <dbReference type="SAM" id="MobiDB-lite"/>
    </source>
</evidence>
<accession>A0AAD6NJY2</accession>
<protein>
    <submittedName>
        <fullName evidence="2">Uncharacterized protein</fullName>
    </submittedName>
</protein>
<proteinExistence type="predicted"/>
<feature type="compositionally biased region" description="Polar residues" evidence="1">
    <location>
        <begin position="329"/>
        <end position="339"/>
    </location>
</feature>
<reference evidence="2" key="1">
    <citation type="submission" date="2023-01" db="EMBL/GenBank/DDBJ databases">
        <title>The chitinases involved in constricting ring structure development in the nematode-trapping fungus Drechslerella dactyloides.</title>
        <authorList>
            <person name="Wang R."/>
            <person name="Zhang L."/>
            <person name="Tang P."/>
            <person name="Li S."/>
            <person name="Liang L."/>
        </authorList>
    </citation>
    <scope>NUCLEOTIDE SEQUENCE</scope>
    <source>
        <strain evidence="2">YMF1.00031</strain>
    </source>
</reference>
<keyword evidence="3" id="KW-1185">Reference proteome</keyword>
<feature type="region of interest" description="Disordered" evidence="1">
    <location>
        <begin position="164"/>
        <end position="186"/>
    </location>
</feature>
<name>A0AAD6NJY2_DREDA</name>
<dbReference type="AlphaFoldDB" id="A0AAD6NJY2"/>
<organism evidence="2 3">
    <name type="scientific">Drechslerella dactyloides</name>
    <name type="common">Nematode-trapping fungus</name>
    <name type="synonym">Arthrobotrys dactyloides</name>
    <dbReference type="NCBI Taxonomy" id="74499"/>
    <lineage>
        <taxon>Eukaryota</taxon>
        <taxon>Fungi</taxon>
        <taxon>Dikarya</taxon>
        <taxon>Ascomycota</taxon>
        <taxon>Pezizomycotina</taxon>
        <taxon>Orbiliomycetes</taxon>
        <taxon>Orbiliales</taxon>
        <taxon>Orbiliaceae</taxon>
        <taxon>Drechslerella</taxon>
    </lineage>
</organism>
<comment type="caution">
    <text evidence="2">The sequence shown here is derived from an EMBL/GenBank/DDBJ whole genome shotgun (WGS) entry which is preliminary data.</text>
</comment>
<gene>
    <name evidence="2" type="ORF">Dda_3887</name>
</gene>
<evidence type="ECO:0000313" key="2">
    <source>
        <dbReference type="EMBL" id="KAJ6261219.1"/>
    </source>
</evidence>